<reference evidence="3 4" key="1">
    <citation type="submission" date="2020-10" db="EMBL/GenBank/DDBJ databases">
        <title>The Coptis chinensis genome and diversification of protoberbering-type alkaloids.</title>
        <authorList>
            <person name="Wang B."/>
            <person name="Shu S."/>
            <person name="Song C."/>
            <person name="Liu Y."/>
        </authorList>
    </citation>
    <scope>NUCLEOTIDE SEQUENCE [LARGE SCALE GENOMIC DNA]</scope>
    <source>
        <strain evidence="3">HL-2020</strain>
        <tissue evidence="3">Leaf</tissue>
    </source>
</reference>
<dbReference type="CDD" id="cd02869">
    <property type="entry name" value="PseudoU_synth_RluA_like"/>
    <property type="match status" value="1"/>
</dbReference>
<gene>
    <name evidence="3" type="ORF">IFM89_000517</name>
</gene>
<evidence type="ECO:0000259" key="2">
    <source>
        <dbReference type="Pfam" id="PF00849"/>
    </source>
</evidence>
<dbReference type="Pfam" id="PF00849">
    <property type="entry name" value="PseudoU_synth_2"/>
    <property type="match status" value="2"/>
</dbReference>
<dbReference type="PANTHER" id="PTHR21600">
    <property type="entry name" value="MITOCHONDRIAL RNA PSEUDOURIDINE SYNTHASE"/>
    <property type="match status" value="1"/>
</dbReference>
<dbReference type="PROSITE" id="PS01129">
    <property type="entry name" value="PSI_RLU"/>
    <property type="match status" value="1"/>
</dbReference>
<keyword evidence="4" id="KW-1185">Reference proteome</keyword>
<dbReference type="AlphaFoldDB" id="A0A835H3A5"/>
<accession>A0A835H3A5</accession>
<evidence type="ECO:0000313" key="4">
    <source>
        <dbReference type="Proteomes" id="UP000631114"/>
    </source>
</evidence>
<name>A0A835H3A5_9MAGN</name>
<dbReference type="SUPFAM" id="SSF55120">
    <property type="entry name" value="Pseudouridine synthase"/>
    <property type="match status" value="2"/>
</dbReference>
<dbReference type="Proteomes" id="UP000631114">
    <property type="component" value="Unassembled WGS sequence"/>
</dbReference>
<dbReference type="InterPro" id="IPR050188">
    <property type="entry name" value="RluA_PseudoU_synthase"/>
</dbReference>
<protein>
    <recommendedName>
        <fullName evidence="2">Pseudouridine synthase RsuA/RluA-like domain-containing protein</fullName>
    </recommendedName>
</protein>
<dbReference type="PANTHER" id="PTHR21600:SF88">
    <property type="entry name" value="RNA PSEUDOURIDINE SYNTHASE 5"/>
    <property type="match status" value="1"/>
</dbReference>
<proteinExistence type="predicted"/>
<dbReference type="GO" id="GO:0003723">
    <property type="term" value="F:RNA binding"/>
    <property type="evidence" value="ECO:0007669"/>
    <property type="project" value="InterPro"/>
</dbReference>
<dbReference type="InterPro" id="IPR006145">
    <property type="entry name" value="PsdUridine_synth_RsuA/RluA"/>
</dbReference>
<evidence type="ECO:0000313" key="3">
    <source>
        <dbReference type="EMBL" id="KAF9590972.1"/>
    </source>
</evidence>
<feature type="domain" description="Pseudouridine synthase RsuA/RluA-like" evidence="2">
    <location>
        <begin position="85"/>
        <end position="124"/>
    </location>
</feature>
<evidence type="ECO:0000256" key="1">
    <source>
        <dbReference type="ARBA" id="ARBA00000073"/>
    </source>
</evidence>
<organism evidence="3 4">
    <name type="scientific">Coptis chinensis</name>
    <dbReference type="NCBI Taxonomy" id="261450"/>
    <lineage>
        <taxon>Eukaryota</taxon>
        <taxon>Viridiplantae</taxon>
        <taxon>Streptophyta</taxon>
        <taxon>Embryophyta</taxon>
        <taxon>Tracheophyta</taxon>
        <taxon>Spermatophyta</taxon>
        <taxon>Magnoliopsida</taxon>
        <taxon>Ranunculales</taxon>
        <taxon>Ranunculaceae</taxon>
        <taxon>Coptidoideae</taxon>
        <taxon>Coptis</taxon>
    </lineage>
</organism>
<dbReference type="GO" id="GO:0009982">
    <property type="term" value="F:pseudouridine synthase activity"/>
    <property type="evidence" value="ECO:0007669"/>
    <property type="project" value="InterPro"/>
</dbReference>
<dbReference type="Gene3D" id="3.30.2350.10">
    <property type="entry name" value="Pseudouridine synthase"/>
    <property type="match status" value="2"/>
</dbReference>
<comment type="catalytic activity">
    <reaction evidence="1">
        <text>a uridine in RNA = a pseudouridine in RNA</text>
        <dbReference type="Rhea" id="RHEA:48348"/>
        <dbReference type="Rhea" id="RHEA-COMP:12068"/>
        <dbReference type="Rhea" id="RHEA-COMP:12069"/>
        <dbReference type="ChEBI" id="CHEBI:65314"/>
        <dbReference type="ChEBI" id="CHEBI:65315"/>
    </reaction>
</comment>
<dbReference type="OrthoDB" id="428658at2759"/>
<comment type="caution">
    <text evidence="3">The sequence shown here is derived from an EMBL/GenBank/DDBJ whole genome shotgun (WGS) entry which is preliminary data.</text>
</comment>
<dbReference type="InterPro" id="IPR006224">
    <property type="entry name" value="PsdUridine_synth_RluA-like_CS"/>
</dbReference>
<sequence length="646" mass="71608">MSSGLIITLSTVSFLGILLCAKTKLAKVRLAAYFAYGTSVVGDKRDDTSASVLCLGFQGRVVISQPIGVIQYPGVANGLYVALSSGKPALSKVKVLERNVEENHSLVQVEIQTGRPHQIRIHLSFLGHPLLGNIFIGHTFWQQRIRNGQITFDGEVVTDPDTCLRAGSVLVYHRLPWKEPDAPYLLQVLFEDDDLVALNKPSGLQVLPGGSFQQRTVLTQLQWRVKKQRSQRLAGNGALCGRDSNPVPVHRLGRGTSGILLCAKTKLQKFAFVAYFAYGTSVVGDKRITNLELNTTRKISKIYRALVTEIIEENQVVISQPIGVIQYPGVANGLYVALSSGKPALSKVKVLERNVEENHSLVQKFPVSWLVKIFPAYGESYRLLRTGDPLYVTGGHPNCFDFESSISSCAHDGGYQRPMKPVPGDCGYYLHAYRLVLDHPTTNEKFVFTGKFDRFQLAQVNINTVNEEKTWALILTTIKYFDMGSYLTLLRLSVRECQPLLEVPYGESLAYLAQQKICSWEPPYQGLSKPSTELTKSSAGEGGILKDSLQLLCSPRRIEIRHLKLLHLSPLSLKPRKKVKAGRAEISSCRLLILICHCIEFLGLTQQVKESAIGYDPTDKDKTYNTVVKSSASVESQACLIKQLSD</sequence>
<dbReference type="EMBL" id="JADFTS010000008">
    <property type="protein sequence ID" value="KAF9590972.1"/>
    <property type="molecule type" value="Genomic_DNA"/>
</dbReference>
<dbReference type="InterPro" id="IPR020103">
    <property type="entry name" value="PsdUridine_synth_cat_dom_sf"/>
</dbReference>
<dbReference type="GO" id="GO:0000455">
    <property type="term" value="P:enzyme-directed rRNA pseudouridine synthesis"/>
    <property type="evidence" value="ECO:0007669"/>
    <property type="project" value="TreeGrafter"/>
</dbReference>
<feature type="domain" description="Pseudouridine synthase RsuA/RluA-like" evidence="2">
    <location>
        <begin position="194"/>
        <end position="364"/>
    </location>
</feature>